<dbReference type="EMBL" id="FR904874">
    <property type="protein sequence ID" value="CDQ73040.1"/>
    <property type="molecule type" value="Genomic_DNA"/>
</dbReference>
<comment type="subcellular location">
    <subcellularLocation>
        <location evidence="1">Membrane</location>
        <topology evidence="1">Multi-pass membrane protein</topology>
    </subcellularLocation>
</comment>
<name>A0A060X864_ONCMY</name>
<dbReference type="Proteomes" id="UP000193380">
    <property type="component" value="Unassembled WGS sequence"/>
</dbReference>
<keyword evidence="3" id="KW-0675">Receptor</keyword>
<evidence type="ECO:0000256" key="3">
    <source>
        <dbReference type="ARBA" id="ARBA00023170"/>
    </source>
</evidence>
<proteinExistence type="predicted"/>
<protein>
    <recommendedName>
        <fullName evidence="8">G-protein coupled receptors family 1 profile domain-containing protein</fullName>
    </recommendedName>
</protein>
<reference evidence="6" key="2">
    <citation type="submission" date="2014-03" db="EMBL/GenBank/DDBJ databases">
        <authorList>
            <person name="Genoscope - CEA"/>
        </authorList>
    </citation>
    <scope>NUCLEOTIDE SEQUENCE</scope>
</reference>
<keyword evidence="4" id="KW-0807">Transducer</keyword>
<evidence type="ECO:0000313" key="7">
    <source>
        <dbReference type="Proteomes" id="UP000193380"/>
    </source>
</evidence>
<reference evidence="6" key="1">
    <citation type="journal article" date="2014" name="Nat. Commun.">
        <title>The rainbow trout genome provides novel insights into evolution after whole-genome duplication in vertebrates.</title>
        <authorList>
            <person name="Berthelot C."/>
            <person name="Brunet F."/>
            <person name="Chalopin D."/>
            <person name="Juanchich A."/>
            <person name="Bernard M."/>
            <person name="Noel B."/>
            <person name="Bento P."/>
            <person name="Da Silva C."/>
            <person name="Labadie K."/>
            <person name="Alberti A."/>
            <person name="Aury J.M."/>
            <person name="Louis A."/>
            <person name="Dehais P."/>
            <person name="Bardou P."/>
            <person name="Montfort J."/>
            <person name="Klopp C."/>
            <person name="Cabau C."/>
            <person name="Gaspin C."/>
            <person name="Thorgaard G.H."/>
            <person name="Boussaha M."/>
            <person name="Quillet E."/>
            <person name="Guyomard R."/>
            <person name="Galiana D."/>
            <person name="Bobe J."/>
            <person name="Volff J.N."/>
            <person name="Genet C."/>
            <person name="Wincker P."/>
            <person name="Jaillon O."/>
            <person name="Roest Crollius H."/>
            <person name="Guiguen Y."/>
        </authorList>
    </citation>
    <scope>NUCLEOTIDE SEQUENCE [LARGE SCALE GENOMIC DNA]</scope>
</reference>
<dbReference type="SUPFAM" id="SSF81321">
    <property type="entry name" value="Family A G protein-coupled receptor-like"/>
    <property type="match status" value="1"/>
</dbReference>
<evidence type="ECO:0000256" key="1">
    <source>
        <dbReference type="ARBA" id="ARBA00004141"/>
    </source>
</evidence>
<evidence type="ECO:0000256" key="5">
    <source>
        <dbReference type="SAM" id="MobiDB-lite"/>
    </source>
</evidence>
<dbReference type="Gene3D" id="1.20.1070.10">
    <property type="entry name" value="Rhodopsin 7-helix transmembrane proteins"/>
    <property type="match status" value="1"/>
</dbReference>
<dbReference type="GO" id="GO:0007200">
    <property type="term" value="P:phospholipase C-activating G protein-coupled receptor signaling pathway"/>
    <property type="evidence" value="ECO:0007669"/>
    <property type="project" value="TreeGrafter"/>
</dbReference>
<evidence type="ECO:0000256" key="4">
    <source>
        <dbReference type="ARBA" id="ARBA00023224"/>
    </source>
</evidence>
<dbReference type="GO" id="GO:0005886">
    <property type="term" value="C:plasma membrane"/>
    <property type="evidence" value="ECO:0007669"/>
    <property type="project" value="TreeGrafter"/>
</dbReference>
<evidence type="ECO:0008006" key="8">
    <source>
        <dbReference type="Google" id="ProtNLM"/>
    </source>
</evidence>
<organism evidence="6 7">
    <name type="scientific">Oncorhynchus mykiss</name>
    <name type="common">Rainbow trout</name>
    <name type="synonym">Salmo gairdneri</name>
    <dbReference type="NCBI Taxonomy" id="8022"/>
    <lineage>
        <taxon>Eukaryota</taxon>
        <taxon>Metazoa</taxon>
        <taxon>Chordata</taxon>
        <taxon>Craniata</taxon>
        <taxon>Vertebrata</taxon>
        <taxon>Euteleostomi</taxon>
        <taxon>Actinopterygii</taxon>
        <taxon>Neopterygii</taxon>
        <taxon>Teleostei</taxon>
        <taxon>Protacanthopterygii</taxon>
        <taxon>Salmoniformes</taxon>
        <taxon>Salmonidae</taxon>
        <taxon>Salmoninae</taxon>
        <taxon>Oncorhynchus</taxon>
    </lineage>
</organism>
<dbReference type="GO" id="GO:0071880">
    <property type="term" value="P:adenylate cyclase-activating adrenergic receptor signaling pathway"/>
    <property type="evidence" value="ECO:0007669"/>
    <property type="project" value="TreeGrafter"/>
</dbReference>
<dbReference type="GO" id="GO:0043410">
    <property type="term" value="P:positive regulation of MAPK cascade"/>
    <property type="evidence" value="ECO:0007669"/>
    <property type="project" value="TreeGrafter"/>
</dbReference>
<evidence type="ECO:0000256" key="2">
    <source>
        <dbReference type="ARBA" id="ARBA00023040"/>
    </source>
</evidence>
<evidence type="ECO:0000313" key="6">
    <source>
        <dbReference type="EMBL" id="CDQ73040.1"/>
    </source>
</evidence>
<accession>A0A060X864</accession>
<dbReference type="PaxDb" id="8022-A0A060X864"/>
<sequence>MQCLRPLRHSGFTLFSFFIQAFRREMSVTNCINKWVLGHCIAAGSTPTLQGGSFNPDFRPPETLFKVIFWLGYFNSCLNPIIYPCYSREFKLAFIRILRCQCHHRRRPGWHGYNYRTSHFNSASHSRKNSAESGHSQKNPACLNGSQRTLSSSASPSPSYMLACPEGEALYTCWASAASRSPSLLPGTANWEH</sequence>
<keyword evidence="2" id="KW-0297">G-protein coupled receptor</keyword>
<dbReference type="AlphaFoldDB" id="A0A060X864"/>
<dbReference type="PANTHER" id="PTHR24248">
    <property type="entry name" value="ADRENERGIC RECEPTOR-RELATED G-PROTEIN COUPLED RECEPTOR"/>
    <property type="match status" value="1"/>
</dbReference>
<dbReference type="STRING" id="8022.A0A060X864"/>
<feature type="compositionally biased region" description="Polar residues" evidence="5">
    <location>
        <begin position="131"/>
        <end position="150"/>
    </location>
</feature>
<dbReference type="GO" id="GO:0004937">
    <property type="term" value="F:alpha1-adrenergic receptor activity"/>
    <property type="evidence" value="ECO:0007669"/>
    <property type="project" value="TreeGrafter"/>
</dbReference>
<dbReference type="GO" id="GO:0007267">
    <property type="term" value="P:cell-cell signaling"/>
    <property type="evidence" value="ECO:0007669"/>
    <property type="project" value="TreeGrafter"/>
</dbReference>
<feature type="region of interest" description="Disordered" evidence="5">
    <location>
        <begin position="121"/>
        <end position="150"/>
    </location>
</feature>
<dbReference type="PANTHER" id="PTHR24248:SF17">
    <property type="entry name" value="ALPHA-1B ADRENERGIC RECEPTOR"/>
    <property type="match status" value="1"/>
</dbReference>
<gene>
    <name evidence="6" type="ORF">GSONMT00037891001</name>
</gene>
<dbReference type="GO" id="GO:0007204">
    <property type="term" value="P:positive regulation of cytosolic calcium ion concentration"/>
    <property type="evidence" value="ECO:0007669"/>
    <property type="project" value="TreeGrafter"/>
</dbReference>